<evidence type="ECO:0000256" key="1">
    <source>
        <dbReference type="SAM" id="Phobius"/>
    </source>
</evidence>
<gene>
    <name evidence="2" type="ORF">H4W81_000567</name>
</gene>
<keyword evidence="1" id="KW-1133">Transmembrane helix</keyword>
<name>A0ABR9K7P0_9ACTN</name>
<keyword evidence="1" id="KW-0472">Membrane</keyword>
<keyword evidence="3" id="KW-1185">Reference proteome</keyword>
<dbReference type="EMBL" id="JADBEF010000001">
    <property type="protein sequence ID" value="MBE1557788.1"/>
    <property type="molecule type" value="Genomic_DNA"/>
</dbReference>
<protein>
    <submittedName>
        <fullName evidence="2">Uncharacterized protein</fullName>
    </submittedName>
</protein>
<keyword evidence="1" id="KW-0812">Transmembrane</keyword>
<comment type="caution">
    <text evidence="2">The sequence shown here is derived from an EMBL/GenBank/DDBJ whole genome shotgun (WGS) entry which is preliminary data.</text>
</comment>
<evidence type="ECO:0000313" key="2">
    <source>
        <dbReference type="EMBL" id="MBE1557788.1"/>
    </source>
</evidence>
<dbReference type="Proteomes" id="UP000661607">
    <property type="component" value="Unassembled WGS sequence"/>
</dbReference>
<sequence>MMRNYVVSLCILMVLIGDIIFLLSFGGKTPLLANLQLAGETLFEVGAIALILETINLKRWAKEEVVTSLTSSPDFLKKLSGDALTQQMKLAAKARFRNDPGVDDAVDWLMTTLRAPSRSRYRVELEPHLEPTPESFDGRHFPLSPTVLNLQARCSYQTAVNRSRGAVPINGDGTIHSFFALVPDETELAGRYRARTLTTDDRMAWIWEMIAPQLEVKLEGQDWMKLEPEIRNVELAESPHHKISLKFDICCSLVLHPGQQAEVSYTHRQLAGTHDAYAWHASARTTDFTFLMRNFDDYTLVPVAGPASRSTIERLDLYRDEIRLVGLILPESTFAFAWSPSGSNGAVSLPRASTVFETPQDGR</sequence>
<dbReference type="RefSeq" id="WP_192773320.1">
    <property type="nucleotide sequence ID" value="NZ_BAAASY010000023.1"/>
</dbReference>
<accession>A0ABR9K7P0</accession>
<evidence type="ECO:0000313" key="3">
    <source>
        <dbReference type="Proteomes" id="UP000661607"/>
    </source>
</evidence>
<feature type="transmembrane region" description="Helical" evidence="1">
    <location>
        <begin position="5"/>
        <end position="25"/>
    </location>
</feature>
<reference evidence="2 3" key="1">
    <citation type="submission" date="2020-10" db="EMBL/GenBank/DDBJ databases">
        <title>Sequencing the genomes of 1000 actinobacteria strains.</title>
        <authorList>
            <person name="Klenk H.-P."/>
        </authorList>
    </citation>
    <scope>NUCLEOTIDE SEQUENCE [LARGE SCALE GENOMIC DNA]</scope>
    <source>
        <strain evidence="2 3">DSM 43748</strain>
    </source>
</reference>
<proteinExistence type="predicted"/>
<organism evidence="2 3">
    <name type="scientific">Nonomuraea africana</name>
    <dbReference type="NCBI Taxonomy" id="46171"/>
    <lineage>
        <taxon>Bacteria</taxon>
        <taxon>Bacillati</taxon>
        <taxon>Actinomycetota</taxon>
        <taxon>Actinomycetes</taxon>
        <taxon>Streptosporangiales</taxon>
        <taxon>Streptosporangiaceae</taxon>
        <taxon>Nonomuraea</taxon>
    </lineage>
</organism>